<evidence type="ECO:0000313" key="1">
    <source>
        <dbReference type="EMBL" id="OMJ67837.1"/>
    </source>
</evidence>
<gene>
    <name evidence="1" type="ORF">SteCoe_34898</name>
</gene>
<name>A0A1R2ATJ0_9CILI</name>
<dbReference type="AlphaFoldDB" id="A0A1R2ATJ0"/>
<accession>A0A1R2ATJ0</accession>
<dbReference type="EMBL" id="MPUH01001428">
    <property type="protein sequence ID" value="OMJ67837.1"/>
    <property type="molecule type" value="Genomic_DNA"/>
</dbReference>
<keyword evidence="2" id="KW-1185">Reference proteome</keyword>
<dbReference type="OrthoDB" id="316396at2759"/>
<evidence type="ECO:0000313" key="2">
    <source>
        <dbReference type="Proteomes" id="UP000187209"/>
    </source>
</evidence>
<dbReference type="Proteomes" id="UP000187209">
    <property type="component" value="Unassembled WGS sequence"/>
</dbReference>
<reference evidence="1 2" key="1">
    <citation type="submission" date="2016-11" db="EMBL/GenBank/DDBJ databases">
        <title>The macronuclear genome of Stentor coeruleus: a giant cell with tiny introns.</title>
        <authorList>
            <person name="Slabodnick M."/>
            <person name="Ruby J.G."/>
            <person name="Reiff S.B."/>
            <person name="Swart E.C."/>
            <person name="Gosai S."/>
            <person name="Prabakaran S."/>
            <person name="Witkowska E."/>
            <person name="Larue G.E."/>
            <person name="Fisher S."/>
            <person name="Freeman R.M."/>
            <person name="Gunawardena J."/>
            <person name="Chu W."/>
            <person name="Stover N.A."/>
            <person name="Gregory B.D."/>
            <person name="Nowacki M."/>
            <person name="Derisi J."/>
            <person name="Roy S.W."/>
            <person name="Marshall W.F."/>
            <person name="Sood P."/>
        </authorList>
    </citation>
    <scope>NUCLEOTIDE SEQUENCE [LARGE SCALE GENOMIC DNA]</scope>
    <source>
        <strain evidence="1">WM001</strain>
    </source>
</reference>
<proteinExistence type="predicted"/>
<organism evidence="1 2">
    <name type="scientific">Stentor coeruleus</name>
    <dbReference type="NCBI Taxonomy" id="5963"/>
    <lineage>
        <taxon>Eukaryota</taxon>
        <taxon>Sar</taxon>
        <taxon>Alveolata</taxon>
        <taxon>Ciliophora</taxon>
        <taxon>Postciliodesmatophora</taxon>
        <taxon>Heterotrichea</taxon>
        <taxon>Heterotrichida</taxon>
        <taxon>Stentoridae</taxon>
        <taxon>Stentor</taxon>
    </lineage>
</organism>
<protein>
    <submittedName>
        <fullName evidence="1">Uncharacterized protein</fullName>
    </submittedName>
</protein>
<comment type="caution">
    <text evidence="1">The sequence shown here is derived from an EMBL/GenBank/DDBJ whole genome shotgun (WGS) entry which is preliminary data.</text>
</comment>
<sequence length="129" mass="15285">MVLFRGSNPLGPENRDERGPYEEIETRIHKYMDMEDDEWNELYQKMYNDRKYPGHNNLKLVIFPSIAYTLVGSAFSYELFLRRASLFSYPSNIVKLALIPVFGLLTFRNIDVARDIVAYRKKYPEMYQA</sequence>